<sequence>MIIRTYQSRAVLEILRQGKVYRAHRNLGFDIAYQGLINLLGLHCDAPIFGYLKGHQRCTNGKISSSVLLTLNVPPECVWLTEYSVWADYMYCVMHYTLPTNRESVTPNEEFTQRRFSYIMNDLKNQRSPSRYAVPQAVMEKILPEWLVSVSDHTDSPFRRFLQKLTDH</sequence>
<dbReference type="KEGG" id="caml:H6X83_03325"/>
<proteinExistence type="predicted"/>
<dbReference type="Proteomes" id="UP000516046">
    <property type="component" value="Chromosome"/>
</dbReference>
<gene>
    <name evidence="1" type="ORF">H6X83_03325</name>
</gene>
<evidence type="ECO:0000313" key="2">
    <source>
        <dbReference type="Proteomes" id="UP000516046"/>
    </source>
</evidence>
<evidence type="ECO:0000313" key="1">
    <source>
        <dbReference type="EMBL" id="QNO18689.1"/>
    </source>
</evidence>
<reference evidence="1 2" key="1">
    <citation type="submission" date="2020-08" db="EMBL/GenBank/DDBJ databases">
        <authorList>
            <person name="Ren C."/>
            <person name="Gu Y."/>
            <person name="Xu Y."/>
        </authorList>
    </citation>
    <scope>NUCLEOTIDE SEQUENCE [LARGE SCALE GENOMIC DNA]</scope>
    <source>
        <strain evidence="1 2">LBM18003</strain>
    </source>
</reference>
<dbReference type="RefSeq" id="WP_212507757.1">
    <property type="nucleotide sequence ID" value="NZ_CP060696.1"/>
</dbReference>
<keyword evidence="2" id="KW-1185">Reference proteome</keyword>
<dbReference type="EMBL" id="CP060696">
    <property type="protein sequence ID" value="QNO18689.1"/>
    <property type="molecule type" value="Genomic_DNA"/>
</dbReference>
<protein>
    <submittedName>
        <fullName evidence="1">Uncharacterized protein</fullName>
    </submittedName>
</protein>
<organism evidence="1 2">
    <name type="scientific">Caproicibacterium amylolyticum</name>
    <dbReference type="NCBI Taxonomy" id="2766537"/>
    <lineage>
        <taxon>Bacteria</taxon>
        <taxon>Bacillati</taxon>
        <taxon>Bacillota</taxon>
        <taxon>Clostridia</taxon>
        <taxon>Eubacteriales</taxon>
        <taxon>Oscillospiraceae</taxon>
        <taxon>Caproicibacterium</taxon>
    </lineage>
</organism>
<dbReference type="AlphaFoldDB" id="A0A7G9WJ27"/>
<name>A0A7G9WJ27_9FIRM</name>
<accession>A0A7G9WJ27</accession>